<dbReference type="GO" id="GO:0000329">
    <property type="term" value="C:fungal-type vacuole membrane"/>
    <property type="evidence" value="ECO:0007669"/>
    <property type="project" value="TreeGrafter"/>
</dbReference>
<proteinExistence type="predicted"/>
<dbReference type="EMBL" id="ML975276">
    <property type="protein sequence ID" value="KAF1836228.1"/>
    <property type="molecule type" value="Genomic_DNA"/>
</dbReference>
<dbReference type="GO" id="GO:0016236">
    <property type="term" value="P:macroautophagy"/>
    <property type="evidence" value="ECO:0007669"/>
    <property type="project" value="TreeGrafter"/>
</dbReference>
<dbReference type="InterPro" id="IPR036378">
    <property type="entry name" value="FAS1_dom_sf"/>
</dbReference>
<dbReference type="AlphaFoldDB" id="A0A6A5KGF6"/>
<feature type="chain" id="PRO_5025652380" evidence="2">
    <location>
        <begin position="17"/>
        <end position="381"/>
    </location>
</feature>
<dbReference type="OrthoDB" id="286301at2759"/>
<dbReference type="PROSITE" id="PS50213">
    <property type="entry name" value="FAS1"/>
    <property type="match status" value="2"/>
</dbReference>
<dbReference type="PANTHER" id="PTHR10900:SF77">
    <property type="entry name" value="FI19380P1"/>
    <property type="match status" value="1"/>
</dbReference>
<dbReference type="Gene3D" id="2.30.180.10">
    <property type="entry name" value="FAS1 domain"/>
    <property type="match status" value="2"/>
</dbReference>
<feature type="compositionally biased region" description="Low complexity" evidence="1">
    <location>
        <begin position="342"/>
        <end position="358"/>
    </location>
</feature>
<dbReference type="SMART" id="SM00554">
    <property type="entry name" value="FAS1"/>
    <property type="match status" value="2"/>
</dbReference>
<feature type="domain" description="FAS1" evidence="3">
    <location>
        <begin position="21"/>
        <end position="166"/>
    </location>
</feature>
<gene>
    <name evidence="4" type="ORF">BDW02DRAFT_249455</name>
</gene>
<reference evidence="4" key="1">
    <citation type="submission" date="2020-01" db="EMBL/GenBank/DDBJ databases">
        <authorList>
            <consortium name="DOE Joint Genome Institute"/>
            <person name="Haridas S."/>
            <person name="Albert R."/>
            <person name="Binder M."/>
            <person name="Bloem J."/>
            <person name="Labutti K."/>
            <person name="Salamov A."/>
            <person name="Andreopoulos B."/>
            <person name="Baker S.E."/>
            <person name="Barry K."/>
            <person name="Bills G."/>
            <person name="Bluhm B.H."/>
            <person name="Cannon C."/>
            <person name="Castanera R."/>
            <person name="Culley D.E."/>
            <person name="Daum C."/>
            <person name="Ezra D."/>
            <person name="Gonzalez J.B."/>
            <person name="Henrissat B."/>
            <person name="Kuo A."/>
            <person name="Liang C."/>
            <person name="Lipzen A."/>
            <person name="Lutzoni F."/>
            <person name="Magnuson J."/>
            <person name="Mondo S."/>
            <person name="Nolan M."/>
            <person name="Ohm R."/>
            <person name="Pangilinan J."/>
            <person name="Park H.-J."/>
            <person name="Ramirez L."/>
            <person name="Alfaro M."/>
            <person name="Sun H."/>
            <person name="Tritt A."/>
            <person name="Yoshinaga Y."/>
            <person name="Zwiers L.-H."/>
            <person name="Turgeon B.G."/>
            <person name="Goodwin S.B."/>
            <person name="Spatafora J.W."/>
            <person name="Crous P.W."/>
            <person name="Grigoriev I.V."/>
        </authorList>
    </citation>
    <scope>NUCLEOTIDE SEQUENCE</scope>
    <source>
        <strain evidence="4">P77</strain>
    </source>
</reference>
<evidence type="ECO:0000313" key="4">
    <source>
        <dbReference type="EMBL" id="KAF1836228.1"/>
    </source>
</evidence>
<keyword evidence="5" id="KW-1185">Reference proteome</keyword>
<evidence type="ECO:0000256" key="1">
    <source>
        <dbReference type="SAM" id="MobiDB-lite"/>
    </source>
</evidence>
<feature type="region of interest" description="Disordered" evidence="1">
    <location>
        <begin position="306"/>
        <end position="358"/>
    </location>
</feature>
<accession>A0A6A5KGF6</accession>
<evidence type="ECO:0000256" key="2">
    <source>
        <dbReference type="SAM" id="SignalP"/>
    </source>
</evidence>
<name>A0A6A5KGF6_9PLEO</name>
<dbReference type="SUPFAM" id="SSF82153">
    <property type="entry name" value="FAS1 domain"/>
    <property type="match status" value="2"/>
</dbReference>
<evidence type="ECO:0000313" key="5">
    <source>
        <dbReference type="Proteomes" id="UP000800040"/>
    </source>
</evidence>
<dbReference type="PANTHER" id="PTHR10900">
    <property type="entry name" value="PERIOSTIN-RELATED"/>
    <property type="match status" value="1"/>
</dbReference>
<dbReference type="InterPro" id="IPR000782">
    <property type="entry name" value="FAS1_domain"/>
</dbReference>
<feature type="domain" description="FAS1" evidence="3">
    <location>
        <begin position="168"/>
        <end position="299"/>
    </location>
</feature>
<dbReference type="FunFam" id="2.30.180.10:FF:000032">
    <property type="entry name" value="Fasciclin domain-containing protein, putative"/>
    <property type="match status" value="1"/>
</dbReference>
<feature type="signal peptide" evidence="2">
    <location>
        <begin position="1"/>
        <end position="16"/>
    </location>
</feature>
<keyword evidence="2" id="KW-0732">Signal</keyword>
<evidence type="ECO:0000259" key="3">
    <source>
        <dbReference type="PROSITE" id="PS50213"/>
    </source>
</evidence>
<dbReference type="Pfam" id="PF02469">
    <property type="entry name" value="Fasciclin"/>
    <property type="match status" value="2"/>
</dbReference>
<dbReference type="InterPro" id="IPR050904">
    <property type="entry name" value="Adhesion/Biosynth-related"/>
</dbReference>
<organism evidence="4 5">
    <name type="scientific">Decorospora gaudefroyi</name>
    <dbReference type="NCBI Taxonomy" id="184978"/>
    <lineage>
        <taxon>Eukaryota</taxon>
        <taxon>Fungi</taxon>
        <taxon>Dikarya</taxon>
        <taxon>Ascomycota</taxon>
        <taxon>Pezizomycotina</taxon>
        <taxon>Dothideomycetes</taxon>
        <taxon>Pleosporomycetidae</taxon>
        <taxon>Pleosporales</taxon>
        <taxon>Pleosporineae</taxon>
        <taxon>Pleosporaceae</taxon>
        <taxon>Decorospora</taxon>
    </lineage>
</organism>
<protein>
    <submittedName>
        <fullName evidence="4">Beta-Ig-H3/Fasciclin</fullName>
    </submittedName>
</protein>
<sequence>MLKQLSLFALAGLAFAQQDDVPDLATALESTDELSTLQGVIPASVLESLSGLSDITILAPSNDAFGEVDEETLSGLAANEGLLTALLQYHVLNGTYLSGDISSSSAFVPTSLTNEMFTNVTGGQVVEALMMDDQVMFYTGLIANSTVTTADVNFTGGVIHIIDRLLVIPEITANTLTAANLTSLRGAINATDLFDTVNNTPDITIFAPTNVAFQNIGSALEELTPEEITDILTYHVVVGEDGGVGYSSTLENGTTLVTANGEELTITIGDGGIFVNNARVVASDVLIANGVVHVIDQVLNPSNMTIADPSSLEGEPAFEDATPASEPPYTSGQPTATTTIGQDATQAADPTADSTSMPTGAAATGAVGMGALFGAAAVYLL</sequence>
<dbReference type="Proteomes" id="UP000800040">
    <property type="component" value="Unassembled WGS sequence"/>
</dbReference>
<feature type="compositionally biased region" description="Polar residues" evidence="1">
    <location>
        <begin position="328"/>
        <end position="341"/>
    </location>
</feature>